<gene>
    <name evidence="3" type="ORF">ACFQZS_04075</name>
</gene>
<dbReference type="InterPro" id="IPR012223">
    <property type="entry name" value="TEII"/>
</dbReference>
<comment type="similarity">
    <text evidence="1">Belongs to the thioesterase family.</text>
</comment>
<comment type="caution">
    <text evidence="3">The sequence shown here is derived from an EMBL/GenBank/DDBJ whole genome shotgun (WGS) entry which is preliminary data.</text>
</comment>
<accession>A0ABW2YSB3</accession>
<dbReference type="Pfam" id="PF00975">
    <property type="entry name" value="Thioesterase"/>
    <property type="match status" value="1"/>
</dbReference>
<feature type="domain" description="Thioesterase" evidence="2">
    <location>
        <begin position="11"/>
        <end position="225"/>
    </location>
</feature>
<proteinExistence type="inferred from homology"/>
<dbReference type="EMBL" id="JBHTHU010000001">
    <property type="protein sequence ID" value="MFD0749306.1"/>
    <property type="molecule type" value="Genomic_DNA"/>
</dbReference>
<dbReference type="InterPro" id="IPR029058">
    <property type="entry name" value="AB_hydrolase_fold"/>
</dbReference>
<organism evidence="3 4">
    <name type="scientific">Mucilaginibacter calamicampi</name>
    <dbReference type="NCBI Taxonomy" id="1302352"/>
    <lineage>
        <taxon>Bacteria</taxon>
        <taxon>Pseudomonadati</taxon>
        <taxon>Bacteroidota</taxon>
        <taxon>Sphingobacteriia</taxon>
        <taxon>Sphingobacteriales</taxon>
        <taxon>Sphingobacteriaceae</taxon>
        <taxon>Mucilaginibacter</taxon>
    </lineage>
</organism>
<dbReference type="SUPFAM" id="SSF53474">
    <property type="entry name" value="alpha/beta-Hydrolases"/>
    <property type="match status" value="1"/>
</dbReference>
<sequence>MYTPNYNKTLLLALPYAGANSYCYNFLTPLLPPEIELVTLEYPGRGNKSDIPLISDMKLLVANLITQYRLLLHKLKPGKVVLYGHSLGTVIGLAMLHELNRQKDLLYPAMAIFSGQGSPVTTPKKQLLHLNDDELIDYFKEIGSLREEIAAEKDLMNYLLPILRNDLACYDSTNNAYSGKLQLPFTIINGNNDDILPEHINDWGKETEGETKFYQLDGHHFFISQYPVPFSRIIINAINSR</sequence>
<evidence type="ECO:0000313" key="4">
    <source>
        <dbReference type="Proteomes" id="UP001596958"/>
    </source>
</evidence>
<reference evidence="4" key="1">
    <citation type="journal article" date="2019" name="Int. J. Syst. Evol. Microbiol.">
        <title>The Global Catalogue of Microorganisms (GCM) 10K type strain sequencing project: providing services to taxonomists for standard genome sequencing and annotation.</title>
        <authorList>
            <consortium name="The Broad Institute Genomics Platform"/>
            <consortium name="The Broad Institute Genome Sequencing Center for Infectious Disease"/>
            <person name="Wu L."/>
            <person name="Ma J."/>
        </authorList>
    </citation>
    <scope>NUCLEOTIDE SEQUENCE [LARGE SCALE GENOMIC DNA]</scope>
    <source>
        <strain evidence="4">CCUG 63418</strain>
    </source>
</reference>
<evidence type="ECO:0000259" key="2">
    <source>
        <dbReference type="Pfam" id="PF00975"/>
    </source>
</evidence>
<keyword evidence="4" id="KW-1185">Reference proteome</keyword>
<dbReference type="Proteomes" id="UP001596958">
    <property type="component" value="Unassembled WGS sequence"/>
</dbReference>
<dbReference type="Gene3D" id="3.40.50.1820">
    <property type="entry name" value="alpha/beta hydrolase"/>
    <property type="match status" value="1"/>
</dbReference>
<dbReference type="RefSeq" id="WP_377097539.1">
    <property type="nucleotide sequence ID" value="NZ_JBHTHU010000001.1"/>
</dbReference>
<dbReference type="PANTHER" id="PTHR11487:SF0">
    <property type="entry name" value="S-ACYL FATTY ACID SYNTHASE THIOESTERASE, MEDIUM CHAIN"/>
    <property type="match status" value="1"/>
</dbReference>
<name>A0ABW2YSB3_9SPHI</name>
<dbReference type="PANTHER" id="PTHR11487">
    <property type="entry name" value="THIOESTERASE"/>
    <property type="match status" value="1"/>
</dbReference>
<protein>
    <submittedName>
        <fullName evidence="3">Thioesterase II family protein</fullName>
    </submittedName>
</protein>
<dbReference type="InterPro" id="IPR001031">
    <property type="entry name" value="Thioesterase"/>
</dbReference>
<evidence type="ECO:0000313" key="3">
    <source>
        <dbReference type="EMBL" id="MFD0749306.1"/>
    </source>
</evidence>
<evidence type="ECO:0000256" key="1">
    <source>
        <dbReference type="ARBA" id="ARBA00007169"/>
    </source>
</evidence>